<dbReference type="Gene3D" id="4.10.240.10">
    <property type="entry name" value="Zn(2)-C6 fungal-type DNA-binding domain"/>
    <property type="match status" value="1"/>
</dbReference>
<feature type="compositionally biased region" description="Low complexity" evidence="3">
    <location>
        <begin position="13"/>
        <end position="30"/>
    </location>
</feature>
<evidence type="ECO:0000313" key="6">
    <source>
        <dbReference type="Proteomes" id="UP000092666"/>
    </source>
</evidence>
<accession>A0A1B9H4D7</accession>
<dbReference type="PROSITE" id="PS50048">
    <property type="entry name" value="ZN2_CY6_FUNGAL_2"/>
    <property type="match status" value="1"/>
</dbReference>
<dbReference type="InterPro" id="IPR050987">
    <property type="entry name" value="AtrR-like"/>
</dbReference>
<feature type="compositionally biased region" description="Polar residues" evidence="3">
    <location>
        <begin position="348"/>
        <end position="375"/>
    </location>
</feature>
<feature type="compositionally biased region" description="Polar residues" evidence="3">
    <location>
        <begin position="908"/>
        <end position="932"/>
    </location>
</feature>
<dbReference type="SMART" id="SM00906">
    <property type="entry name" value="Fungal_trans"/>
    <property type="match status" value="1"/>
</dbReference>
<organism evidence="5 6">
    <name type="scientific">Kwoniella heveanensis BCC8398</name>
    <dbReference type="NCBI Taxonomy" id="1296120"/>
    <lineage>
        <taxon>Eukaryota</taxon>
        <taxon>Fungi</taxon>
        <taxon>Dikarya</taxon>
        <taxon>Basidiomycota</taxon>
        <taxon>Agaricomycotina</taxon>
        <taxon>Tremellomycetes</taxon>
        <taxon>Tremellales</taxon>
        <taxon>Cryptococcaceae</taxon>
        <taxon>Kwoniella</taxon>
    </lineage>
</organism>
<dbReference type="GO" id="GO:0008270">
    <property type="term" value="F:zinc ion binding"/>
    <property type="evidence" value="ECO:0007669"/>
    <property type="project" value="InterPro"/>
</dbReference>
<feature type="compositionally biased region" description="Low complexity" evidence="3">
    <location>
        <begin position="38"/>
        <end position="66"/>
    </location>
</feature>
<feature type="compositionally biased region" description="Low complexity" evidence="3">
    <location>
        <begin position="78"/>
        <end position="102"/>
    </location>
</feature>
<sequence>MSTPYDRSLPGRPQAAPLHQLPPLQSHPYPQTHPHRAPTNTTQTLPQLPPASSSSRHSSSSTPLPTLSTIITGAVAGSSVPTSSISSATRAAASTSTPTTATKKSRQKRPSFSVSDHSALENPQELSKVRAYAACRSCRTKKIKCLPGLPSVPAQISPDGQPVLGPCQQCVQVGSECTYPPTRDRAAYSRQYVQNLEVRVQALEAMQARVLPLLEMFEGSKLDPLPLPVRAKTESTDRVENDSLQQGPAAVDTSANNVVSEGENENENEDGNDGEEDELMQGSDEVEDAGQMTQDERGNYRYIGSSNTLSLLDSFSRGDRDRDKEKDRETYGGDKDGDHENEDPTRPGLSTSRHPSHTNRSLTHASDPNSRQSPAISDHATRGPNPYFGPVAGSGVVKALPPVHEVQFPSPKLAAEMIDAFFEEVHPCLPVVLEHDFRRSYKELMEAIGRGERSTHGTFLAVLFAIFALGERTLVTSKAWDRERKRVHEGSEGEEETVLPGEAEAGVIWYERSHILHFTTIKDIDIHQVQCLTLLAAFQASVNAMPMSWLLAGQALRLAQDLGLHRSTSRLPLSFAEKQLRSRCWWAIYGLERMMSIALGRPLGVDDLDIDVAYPSEIDDEGLEKLSHDGTPTSLTNSASASGGDEPIASTMSGFIALSKLSKIAGRVAHLLYRPANEKSVSDPSWAASQQNAINKLDKLLRDWLDNDVPTKYKDPSATRSVSLVSAILSNSYFAILITLHRNFLPSNPDYPRPKPPPSSQSLARCVDAARSVIHIASQSRTLVPPSHHLAVYCQYLWSSAVILLLCEVQAKDDVVIEAVGSHVESCRRSLQALEPVWPGSRKLKELLNDVASRAKEVATVTSKTAMRPGKKRKTAPSASTSADGKNGNGQGPISGSSGGQMRPPPSRHQSQSASPSRPATTPLASGQQESWQGGGYSASANPNPEKRQRMYETSDTRTPIVLNDGIPVFTTRPSPHHTQSGPFPQSAIQNQTGYYNPQSTYSPVGPSQTSSIPTQGQGDISFDAVYDTFDLGGLSFNPSELLQGFGDSASTFWNNMTFIGGDSANNNAYNTGGIGSVQAAQATFSGQNTPNSAGAGPSPAMTHLPTSATASATAQQSNPNAVGSSIVTPATGTGMGTGTATQAQGQGQYTPQAHAHEMVDPLAEFWAQVAGNTFDWQADPNVPFNI</sequence>
<dbReference type="InterPro" id="IPR007219">
    <property type="entry name" value="XnlR_reg_dom"/>
</dbReference>
<keyword evidence="2" id="KW-0539">Nucleus</keyword>
<feature type="region of interest" description="Disordered" evidence="3">
    <location>
        <begin position="973"/>
        <end position="993"/>
    </location>
</feature>
<reference evidence="6" key="2">
    <citation type="submission" date="2013-12" db="EMBL/GenBank/DDBJ databases">
        <title>Evolution of pathogenesis and genome organization in the Tremellales.</title>
        <authorList>
            <person name="Cuomo C."/>
            <person name="Litvintseva A."/>
            <person name="Heitman J."/>
            <person name="Chen Y."/>
            <person name="Sun S."/>
            <person name="Springer D."/>
            <person name="Dromer F."/>
            <person name="Young S."/>
            <person name="Zeng Q."/>
            <person name="Chapman S."/>
            <person name="Gujja S."/>
            <person name="Saif S."/>
            <person name="Birren B."/>
        </authorList>
    </citation>
    <scope>NUCLEOTIDE SEQUENCE [LARGE SCALE GENOMIC DNA]</scope>
    <source>
        <strain evidence="6">BCC8398</strain>
    </source>
</reference>
<dbReference type="CDD" id="cd00067">
    <property type="entry name" value="GAL4"/>
    <property type="match status" value="1"/>
</dbReference>
<evidence type="ECO:0000256" key="1">
    <source>
        <dbReference type="ARBA" id="ARBA00022723"/>
    </source>
</evidence>
<dbReference type="OrthoDB" id="434771at2759"/>
<feature type="region of interest" description="Disordered" evidence="3">
    <location>
        <begin position="78"/>
        <end position="120"/>
    </location>
</feature>
<dbReference type="EMBL" id="KI669492">
    <property type="protein sequence ID" value="OCF38131.1"/>
    <property type="molecule type" value="Genomic_DNA"/>
</dbReference>
<feature type="region of interest" description="Disordered" evidence="3">
    <location>
        <begin position="1086"/>
        <end position="1122"/>
    </location>
</feature>
<feature type="region of interest" description="Disordered" evidence="3">
    <location>
        <begin position="622"/>
        <end position="644"/>
    </location>
</feature>
<dbReference type="Proteomes" id="UP000092666">
    <property type="component" value="Unassembled WGS sequence"/>
</dbReference>
<evidence type="ECO:0000313" key="5">
    <source>
        <dbReference type="EMBL" id="OCF38131.1"/>
    </source>
</evidence>
<protein>
    <recommendedName>
        <fullName evidence="4">Zn(2)-C6 fungal-type domain-containing protein</fullName>
    </recommendedName>
</protein>
<dbReference type="Pfam" id="PF04082">
    <property type="entry name" value="Fungal_trans"/>
    <property type="match status" value="1"/>
</dbReference>
<proteinExistence type="predicted"/>
<dbReference type="PANTHER" id="PTHR46910">
    <property type="entry name" value="TRANSCRIPTION FACTOR PDR1"/>
    <property type="match status" value="1"/>
</dbReference>
<dbReference type="PANTHER" id="PTHR46910:SF1">
    <property type="entry name" value="MISCELLANEOUS ZN(II)2CYS6 TRANSCRIPTION FACTOR (EUROFUNG)-RELATED"/>
    <property type="match status" value="1"/>
</dbReference>
<dbReference type="Pfam" id="PF00172">
    <property type="entry name" value="Zn_clus"/>
    <property type="match status" value="1"/>
</dbReference>
<evidence type="ECO:0000259" key="4">
    <source>
        <dbReference type="PROSITE" id="PS50048"/>
    </source>
</evidence>
<feature type="compositionally biased region" description="Low complexity" evidence="3">
    <location>
        <begin position="1107"/>
        <end position="1118"/>
    </location>
</feature>
<evidence type="ECO:0000256" key="3">
    <source>
        <dbReference type="SAM" id="MobiDB-lite"/>
    </source>
</evidence>
<dbReference type="SMART" id="SM00066">
    <property type="entry name" value="GAL4"/>
    <property type="match status" value="1"/>
</dbReference>
<feature type="domain" description="Zn(2)-C6 fungal-type" evidence="4">
    <location>
        <begin position="134"/>
        <end position="179"/>
    </location>
</feature>
<feature type="region of interest" description="Disordered" evidence="3">
    <location>
        <begin position="311"/>
        <end position="388"/>
    </location>
</feature>
<dbReference type="CDD" id="cd12148">
    <property type="entry name" value="fungal_TF_MHR"/>
    <property type="match status" value="1"/>
</dbReference>
<keyword evidence="6" id="KW-1185">Reference proteome</keyword>
<feature type="compositionally biased region" description="Basic and acidic residues" evidence="3">
    <location>
        <begin position="316"/>
        <end position="345"/>
    </location>
</feature>
<dbReference type="GO" id="GO:0003677">
    <property type="term" value="F:DNA binding"/>
    <property type="evidence" value="ECO:0007669"/>
    <property type="project" value="InterPro"/>
</dbReference>
<dbReference type="InterPro" id="IPR036864">
    <property type="entry name" value="Zn2-C6_fun-type_DNA-bd_sf"/>
</dbReference>
<feature type="region of interest" description="Disordered" evidence="3">
    <location>
        <begin position="857"/>
        <end position="959"/>
    </location>
</feature>
<feature type="region of interest" description="Disordered" evidence="3">
    <location>
        <begin position="1"/>
        <end position="66"/>
    </location>
</feature>
<dbReference type="STRING" id="1296120.A0A1B9H4D7"/>
<feature type="compositionally biased region" description="Acidic residues" evidence="3">
    <location>
        <begin position="262"/>
        <end position="288"/>
    </location>
</feature>
<gene>
    <name evidence="5" type="ORF">I316_00355</name>
</gene>
<feature type="compositionally biased region" description="Polar residues" evidence="3">
    <location>
        <begin position="630"/>
        <end position="641"/>
    </location>
</feature>
<evidence type="ECO:0000256" key="2">
    <source>
        <dbReference type="ARBA" id="ARBA00023242"/>
    </source>
</evidence>
<dbReference type="GO" id="GO:0000981">
    <property type="term" value="F:DNA-binding transcription factor activity, RNA polymerase II-specific"/>
    <property type="evidence" value="ECO:0007669"/>
    <property type="project" value="InterPro"/>
</dbReference>
<dbReference type="AlphaFoldDB" id="A0A1B9H4D7"/>
<feature type="compositionally biased region" description="Basic and acidic residues" evidence="3">
    <location>
        <begin position="945"/>
        <end position="956"/>
    </location>
</feature>
<reference evidence="5 6" key="1">
    <citation type="submission" date="2013-07" db="EMBL/GenBank/DDBJ databases">
        <title>The Genome Sequence of Cryptococcus heveanensis BCC8398.</title>
        <authorList>
            <consortium name="The Broad Institute Genome Sequencing Platform"/>
            <person name="Cuomo C."/>
            <person name="Litvintseva A."/>
            <person name="Chen Y."/>
            <person name="Heitman J."/>
            <person name="Sun S."/>
            <person name="Springer D."/>
            <person name="Dromer F."/>
            <person name="Young S.K."/>
            <person name="Zeng Q."/>
            <person name="Gargeya S."/>
            <person name="Fitzgerald M."/>
            <person name="Abouelleil A."/>
            <person name="Alvarado L."/>
            <person name="Berlin A.M."/>
            <person name="Chapman S.B."/>
            <person name="Dewar J."/>
            <person name="Goldberg J."/>
            <person name="Griggs A."/>
            <person name="Gujja S."/>
            <person name="Hansen M."/>
            <person name="Howarth C."/>
            <person name="Imamovic A."/>
            <person name="Larimer J."/>
            <person name="McCowan C."/>
            <person name="Murphy C."/>
            <person name="Pearson M."/>
            <person name="Priest M."/>
            <person name="Roberts A."/>
            <person name="Saif S."/>
            <person name="Shea T."/>
            <person name="Sykes S."/>
            <person name="Wortman J."/>
            <person name="Nusbaum C."/>
            <person name="Birren B."/>
        </authorList>
    </citation>
    <scope>NUCLEOTIDE SEQUENCE [LARGE SCALE GENOMIC DNA]</scope>
    <source>
        <strain evidence="5 6">BCC8398</strain>
    </source>
</reference>
<keyword evidence="1" id="KW-0479">Metal-binding</keyword>
<dbReference type="GO" id="GO:0006351">
    <property type="term" value="P:DNA-templated transcription"/>
    <property type="evidence" value="ECO:0007669"/>
    <property type="project" value="InterPro"/>
</dbReference>
<feature type="region of interest" description="Disordered" evidence="3">
    <location>
        <begin position="223"/>
        <end position="289"/>
    </location>
</feature>
<feature type="compositionally biased region" description="Gly residues" evidence="3">
    <location>
        <begin position="887"/>
        <end position="899"/>
    </location>
</feature>
<dbReference type="InterPro" id="IPR001138">
    <property type="entry name" value="Zn2Cys6_DnaBD"/>
</dbReference>
<dbReference type="SUPFAM" id="SSF57701">
    <property type="entry name" value="Zn2/Cys6 DNA-binding domain"/>
    <property type="match status" value="1"/>
</dbReference>
<name>A0A1B9H4D7_9TREE</name>
<feature type="compositionally biased region" description="Basic and acidic residues" evidence="3">
    <location>
        <begin position="231"/>
        <end position="241"/>
    </location>
</feature>